<dbReference type="GeneID" id="90955432"/>
<dbReference type="RefSeq" id="XP_065964091.1">
    <property type="nucleotide sequence ID" value="XM_066105464.1"/>
</dbReference>
<proteinExistence type="predicted"/>
<evidence type="ECO:0000313" key="2">
    <source>
        <dbReference type="Proteomes" id="UP000245464"/>
    </source>
</evidence>
<dbReference type="AlphaFoldDB" id="A0A5M9LIU5"/>
<accession>A0A5M9LIU5</accession>
<dbReference type="Proteomes" id="UP000245464">
    <property type="component" value="Chromosome 2"/>
</dbReference>
<gene>
    <name evidence="1" type="ORF">PtrM4_059800</name>
</gene>
<dbReference type="KEGG" id="ptrr:90955432"/>
<protein>
    <submittedName>
        <fullName evidence="1">Uncharacterized protein</fullName>
    </submittedName>
</protein>
<dbReference type="EMBL" id="NQIK02000002">
    <property type="protein sequence ID" value="KAF7574357.1"/>
    <property type="molecule type" value="Genomic_DNA"/>
</dbReference>
<sequence length="74" mass="8123">MRWTTLFFVLVTTVTAIPAADPAIKENKSYGCDHGWCKCVQGVCLTSKHCTDPCDNQHCSNTFPAGTVYPPKCN</sequence>
<comment type="caution">
    <text evidence="1">The sequence shown here is derived from an EMBL/GenBank/DDBJ whole genome shotgun (WGS) entry which is preliminary data.</text>
</comment>
<name>A0A5M9LIU5_9PLEO</name>
<evidence type="ECO:0000313" key="1">
    <source>
        <dbReference type="EMBL" id="KAF7574357.1"/>
    </source>
</evidence>
<organism evidence="1 2">
    <name type="scientific">Pyrenophora tritici-repentis</name>
    <dbReference type="NCBI Taxonomy" id="45151"/>
    <lineage>
        <taxon>Eukaryota</taxon>
        <taxon>Fungi</taxon>
        <taxon>Dikarya</taxon>
        <taxon>Ascomycota</taxon>
        <taxon>Pezizomycotina</taxon>
        <taxon>Dothideomycetes</taxon>
        <taxon>Pleosporomycetidae</taxon>
        <taxon>Pleosporales</taxon>
        <taxon>Pleosporineae</taxon>
        <taxon>Pleosporaceae</taxon>
        <taxon>Pyrenophora</taxon>
    </lineage>
</organism>
<reference evidence="1" key="1">
    <citation type="journal article" date="2018" name="BMC Genomics">
        <title>Comparative genomics of the wheat fungal pathogen Pyrenophora tritici-repentis reveals chromosomal variations and genome plasticity.</title>
        <authorList>
            <person name="Moolhuijzen P."/>
            <person name="See P.T."/>
            <person name="Hane J.K."/>
            <person name="Shi G."/>
            <person name="Liu Z."/>
            <person name="Oliver R.P."/>
            <person name="Moffat C.S."/>
        </authorList>
    </citation>
    <scope>NUCLEOTIDE SEQUENCE [LARGE SCALE GENOMIC DNA]</scope>
    <source>
        <strain evidence="1">M4</strain>
    </source>
</reference>